<evidence type="ECO:0000313" key="7">
    <source>
        <dbReference type="Proteomes" id="UP000654913"/>
    </source>
</evidence>
<dbReference type="OrthoDB" id="7777654at2759"/>
<keyword evidence="3" id="KW-0274">FAD</keyword>
<name>A0A7R7XF86_9EURO</name>
<keyword evidence="4" id="KW-0560">Oxidoreductase</keyword>
<evidence type="ECO:0000256" key="3">
    <source>
        <dbReference type="ARBA" id="ARBA00022827"/>
    </source>
</evidence>
<evidence type="ECO:0000256" key="4">
    <source>
        <dbReference type="ARBA" id="ARBA00023002"/>
    </source>
</evidence>
<dbReference type="Proteomes" id="UP000654913">
    <property type="component" value="Chromosome 2"/>
</dbReference>
<evidence type="ECO:0000256" key="2">
    <source>
        <dbReference type="ARBA" id="ARBA00022630"/>
    </source>
</evidence>
<organism evidence="6 7">
    <name type="scientific">Aspergillus puulaauensis</name>
    <dbReference type="NCBI Taxonomy" id="1220207"/>
    <lineage>
        <taxon>Eukaryota</taxon>
        <taxon>Fungi</taxon>
        <taxon>Dikarya</taxon>
        <taxon>Ascomycota</taxon>
        <taxon>Pezizomycotina</taxon>
        <taxon>Eurotiomycetes</taxon>
        <taxon>Eurotiomycetidae</taxon>
        <taxon>Eurotiales</taxon>
        <taxon>Aspergillaceae</taxon>
        <taxon>Aspergillus</taxon>
    </lineage>
</organism>
<dbReference type="KEGG" id="apuu:APUU_20622S"/>
<evidence type="ECO:0000259" key="5">
    <source>
        <dbReference type="Pfam" id="PF00890"/>
    </source>
</evidence>
<dbReference type="EMBL" id="AP024444">
    <property type="protein sequence ID" value="BCS20190.1"/>
    <property type="molecule type" value="Genomic_DNA"/>
</dbReference>
<dbReference type="PANTHER" id="PTHR43400:SF7">
    <property type="entry name" value="FAD-DEPENDENT OXIDOREDUCTASE 2 FAD BINDING DOMAIN-CONTAINING PROTEIN"/>
    <property type="match status" value="1"/>
</dbReference>
<evidence type="ECO:0000313" key="6">
    <source>
        <dbReference type="EMBL" id="BCS20190.1"/>
    </source>
</evidence>
<keyword evidence="7" id="KW-1185">Reference proteome</keyword>
<dbReference type="GeneID" id="64970195"/>
<feature type="domain" description="FAD-dependent oxidoreductase 2 FAD-binding" evidence="5">
    <location>
        <begin position="7"/>
        <end position="441"/>
    </location>
</feature>
<evidence type="ECO:0000256" key="1">
    <source>
        <dbReference type="ARBA" id="ARBA00001974"/>
    </source>
</evidence>
<dbReference type="InterPro" id="IPR050315">
    <property type="entry name" value="FAD-oxidoreductase_2"/>
</dbReference>
<dbReference type="Gene3D" id="3.50.50.60">
    <property type="entry name" value="FAD/NAD(P)-binding domain"/>
    <property type="match status" value="1"/>
</dbReference>
<reference evidence="6" key="2">
    <citation type="submission" date="2021-02" db="EMBL/GenBank/DDBJ databases">
        <title>Aspergillus puulaauensis MK2 genome sequence.</title>
        <authorList>
            <person name="Futagami T."/>
            <person name="Mori K."/>
            <person name="Kadooka C."/>
            <person name="Tanaka T."/>
        </authorList>
    </citation>
    <scope>NUCLEOTIDE SEQUENCE</scope>
    <source>
        <strain evidence="6">MK2</strain>
    </source>
</reference>
<dbReference type="Pfam" id="PF00890">
    <property type="entry name" value="FAD_binding_2"/>
    <property type="match status" value="1"/>
</dbReference>
<accession>A0A7R7XF86</accession>
<comment type="cofactor">
    <cofactor evidence="1">
        <name>FAD</name>
        <dbReference type="ChEBI" id="CHEBI:57692"/>
    </cofactor>
</comment>
<dbReference type="PANTHER" id="PTHR43400">
    <property type="entry name" value="FUMARATE REDUCTASE"/>
    <property type="match status" value="1"/>
</dbReference>
<keyword evidence="2" id="KW-0285">Flavoprotein</keyword>
<protein>
    <recommendedName>
        <fullName evidence="5">FAD-dependent oxidoreductase 2 FAD-binding domain-containing protein</fullName>
    </recommendedName>
</protein>
<dbReference type="InterPro" id="IPR027477">
    <property type="entry name" value="Succ_DH/fumarate_Rdtase_cat_sf"/>
</dbReference>
<dbReference type="Gene3D" id="3.90.700.10">
    <property type="entry name" value="Succinate dehydrogenase/fumarate reductase flavoprotein, catalytic domain"/>
    <property type="match status" value="1"/>
</dbReference>
<dbReference type="RefSeq" id="XP_041552384.1">
    <property type="nucleotide sequence ID" value="XM_041699284.1"/>
</dbReference>
<sequence length="470" mass="52282">MTSQSYDLIVVGSGFAGCMTALNFLETCERLNKPGRVALVEAGKKGERCGASRWTGAFLRLDQDYNFDEDWIQEMTHVSNGQADLEYCRKLGREAKASVEFVENHGVKFVKHEEKNVLLEFKTNQYFVMPEGGGWAIIQALIKHIERFDNCDIHWETEGRTLLTDHQGRINGLRARRLSTGLLESLYAPDVMLASGGFEGNREMLAKYVGPKTHELHLIAPGLKYNQGQGLNMALEVGADTAGSFSGTHSELVDTRATKPDAVIWGHNYGIVVNGDCERFYDEGKRHLFATFEMIALELWRDHNNKGFFITDAITMDRFRPGWVYESTDQEPIKANTVAELAEKLGVEEAKLSKTITEYNSACNDKPLDLMKLDQKATTGLKVNKSNWANPLNNPPFYAFPVTAQLTFTYGGVKVNTDSQVLMPNGGPIPGLWATGELTGLFYNEYPPATSVLRSLTFGRLAGTAIANKL</sequence>
<dbReference type="AlphaFoldDB" id="A0A7R7XF86"/>
<dbReference type="SUPFAM" id="SSF56425">
    <property type="entry name" value="Succinate dehydrogenase/fumarate reductase flavoprotein, catalytic domain"/>
    <property type="match status" value="1"/>
</dbReference>
<dbReference type="InterPro" id="IPR003953">
    <property type="entry name" value="FAD-dep_OxRdtase_2_FAD-bd"/>
</dbReference>
<proteinExistence type="predicted"/>
<dbReference type="SUPFAM" id="SSF51905">
    <property type="entry name" value="FAD/NAD(P)-binding domain"/>
    <property type="match status" value="1"/>
</dbReference>
<dbReference type="InterPro" id="IPR036188">
    <property type="entry name" value="FAD/NAD-bd_sf"/>
</dbReference>
<dbReference type="GO" id="GO:0016491">
    <property type="term" value="F:oxidoreductase activity"/>
    <property type="evidence" value="ECO:0007669"/>
    <property type="project" value="UniProtKB-KW"/>
</dbReference>
<reference evidence="6" key="1">
    <citation type="submission" date="2021-01" db="EMBL/GenBank/DDBJ databases">
        <authorList>
            <consortium name="Aspergillus puulaauensis MK2 genome sequencing consortium"/>
            <person name="Kazuki M."/>
            <person name="Futagami T."/>
        </authorList>
    </citation>
    <scope>NUCLEOTIDE SEQUENCE</scope>
    <source>
        <strain evidence="6">MK2</strain>
    </source>
</reference>
<gene>
    <name evidence="6" type="ORF">APUU_20622S</name>
</gene>